<keyword evidence="1" id="KW-0175">Coiled coil</keyword>
<accession>A0ABD4JGM8</accession>
<dbReference type="RefSeq" id="WP_336615852.1">
    <property type="nucleotide sequence ID" value="NZ_JADBHS010000001.1"/>
</dbReference>
<dbReference type="Proteomes" id="UP001318760">
    <property type="component" value="Unassembled WGS sequence"/>
</dbReference>
<evidence type="ECO:0000313" key="2">
    <source>
        <dbReference type="EMBL" id="MBE2985690.1"/>
    </source>
</evidence>
<reference evidence="2 3" key="1">
    <citation type="submission" date="2020-10" db="EMBL/GenBank/DDBJ databases">
        <title>Campylobacter californiensis sp. nov. isolated from cattle and feral swine in California.</title>
        <authorList>
            <person name="Miller W.G."/>
        </authorList>
    </citation>
    <scope>NUCLEOTIDE SEQUENCE [LARGE SCALE GENOMIC DNA]</scope>
    <source>
        <strain evidence="2 3">RM12919</strain>
    </source>
</reference>
<feature type="coiled-coil region" evidence="1">
    <location>
        <begin position="87"/>
        <end position="275"/>
    </location>
</feature>
<protein>
    <recommendedName>
        <fullName evidence="4">Vesicular transport factor Uso1p</fullName>
    </recommendedName>
</protein>
<evidence type="ECO:0008006" key="4">
    <source>
        <dbReference type="Google" id="ProtNLM"/>
    </source>
</evidence>
<name>A0ABD4JGM8_9BACT</name>
<feature type="coiled-coil region" evidence="1">
    <location>
        <begin position="403"/>
        <end position="609"/>
    </location>
</feature>
<evidence type="ECO:0000313" key="3">
    <source>
        <dbReference type="Proteomes" id="UP001318760"/>
    </source>
</evidence>
<dbReference type="EMBL" id="JADBHS010000001">
    <property type="protein sequence ID" value="MBE2985690.1"/>
    <property type="molecule type" value="Genomic_DNA"/>
</dbReference>
<organism evidence="2 3">
    <name type="scientific">Campylobacter californiensis</name>
    <dbReference type="NCBI Taxonomy" id="1032243"/>
    <lineage>
        <taxon>Bacteria</taxon>
        <taxon>Pseudomonadati</taxon>
        <taxon>Campylobacterota</taxon>
        <taxon>Epsilonproteobacteria</taxon>
        <taxon>Campylobacterales</taxon>
        <taxon>Campylobacteraceae</taxon>
        <taxon>Campylobacter</taxon>
    </lineage>
</organism>
<sequence length="747" mass="86081">MKLLVSAIFLTFFTIAIWIGLSDKNTEFKEGERQHPIHLISFENLPQEEKAKYISKDDLFEYGGYITPKSYTQNFVLNDETQLSTNVEELQSLVRELASKNAILAQDNIDMSEKNIEFISKVNLLKEEFENEKELINQKNSHNLTELEAQHFINIENITKRLNEAQADMIESSKAYEKKIVDLENALNELSISDKNYKAQMQEKFAKEKDQAEANISALSSQNIELLSKVKEQAQKIDELNENILQMRILSKNELETLQNELEQERNDASNLSFKHNKELRIITEGFETQRLVMEDELSKKANSVLDLKKSLEDTKTALDTSRYELKLLQKSLQAKDDTAKNYNGQNLELNASLMALKKEHETLKDRNLKTEEELKTSNAMVLSMAKDLEKLKLENTKFKELNAYADNDIKELKAKLSNAQKEFGELNAQYLKTNETLQKNAKNLNEQSVAIIDQNKKISETNLKLDEMTAKFADKQAEVKNLENNISELNLKLNNKQIELEAHQRSLKIDRQNYEILRQEINILEKKVEQNLPPSEYNATASVTIKSLKNELKEAKRLAQDSNETIKELTDKIKQLHARQSNSTSEQIAELQKDIEQNLDKQDALEDENAKLKMILEAQTKPEIPTKLVLISSLECIDMDARDKISVMCKNRVSEFLQRFTANYIYEITPIVDQKNFVIPQNVAQNIKKDELGRLNEYVNYGVGKERAKAAAELVKDEFGEFARISFSLEMIVKNNARGFVLKVYR</sequence>
<feature type="coiled-coil region" evidence="1">
    <location>
        <begin position="340"/>
        <end position="374"/>
    </location>
</feature>
<proteinExistence type="predicted"/>
<comment type="caution">
    <text evidence="2">The sequence shown here is derived from an EMBL/GenBank/DDBJ whole genome shotgun (WGS) entry which is preliminary data.</text>
</comment>
<evidence type="ECO:0000256" key="1">
    <source>
        <dbReference type="SAM" id="Coils"/>
    </source>
</evidence>
<gene>
    <name evidence="2" type="ORF">CCAL12919_00880</name>
</gene>
<dbReference type="AlphaFoldDB" id="A0ABD4JGM8"/>